<dbReference type="Gene3D" id="3.30.530.20">
    <property type="match status" value="1"/>
</dbReference>
<dbReference type="EMBL" id="DXBY01000111">
    <property type="protein sequence ID" value="HIZ35455.1"/>
    <property type="molecule type" value="Genomic_DNA"/>
</dbReference>
<reference evidence="1" key="2">
    <citation type="submission" date="2021-04" db="EMBL/GenBank/DDBJ databases">
        <authorList>
            <person name="Gilroy R."/>
        </authorList>
    </citation>
    <scope>NUCLEOTIDE SEQUENCE</scope>
    <source>
        <strain evidence="1">ChiGjej4B4-7305</strain>
    </source>
</reference>
<evidence type="ECO:0000313" key="2">
    <source>
        <dbReference type="Proteomes" id="UP000824037"/>
    </source>
</evidence>
<reference evidence="1" key="1">
    <citation type="journal article" date="2021" name="PeerJ">
        <title>Extensive microbial diversity within the chicken gut microbiome revealed by metagenomics and culture.</title>
        <authorList>
            <person name="Gilroy R."/>
            <person name="Ravi A."/>
            <person name="Getino M."/>
            <person name="Pursley I."/>
            <person name="Horton D.L."/>
            <person name="Alikhan N.F."/>
            <person name="Baker D."/>
            <person name="Gharbi K."/>
            <person name="Hall N."/>
            <person name="Watson M."/>
            <person name="Adriaenssens E.M."/>
            <person name="Foster-Nyarko E."/>
            <person name="Jarju S."/>
            <person name="Secka A."/>
            <person name="Antonio M."/>
            <person name="Oren A."/>
            <person name="Chaudhuri R.R."/>
            <person name="La Ragione R."/>
            <person name="Hildebrand F."/>
            <person name="Pallen M.J."/>
        </authorList>
    </citation>
    <scope>NUCLEOTIDE SEQUENCE</scope>
    <source>
        <strain evidence="1">ChiGjej4B4-7305</strain>
    </source>
</reference>
<proteinExistence type="predicted"/>
<dbReference type="SUPFAM" id="SSF55961">
    <property type="entry name" value="Bet v1-like"/>
    <property type="match status" value="1"/>
</dbReference>
<dbReference type="AlphaFoldDB" id="A0A9D2EDI7"/>
<dbReference type="Pfam" id="PF10604">
    <property type="entry name" value="Polyketide_cyc2"/>
    <property type="match status" value="1"/>
</dbReference>
<dbReference type="InterPro" id="IPR023393">
    <property type="entry name" value="START-like_dom_sf"/>
</dbReference>
<dbReference type="InterPro" id="IPR019587">
    <property type="entry name" value="Polyketide_cyclase/dehydratase"/>
</dbReference>
<sequence>MIVVEQSMSAERSRVWRILKRLPEWDQLLPTVDEVHRSGESGPVGVGSTFRLRQPGLPQAEYVVTDWQPEVGFTWESMATGVRTIATHELRESGTGTVLRLTLEWYGPLAGLVRFLVSARARRLVTGEAEAFTQLVEQQMGVTRGRCSPPPA</sequence>
<organism evidence="1 2">
    <name type="scientific">Candidatus Ruania gallistercoris</name>
    <dbReference type="NCBI Taxonomy" id="2838746"/>
    <lineage>
        <taxon>Bacteria</taxon>
        <taxon>Bacillati</taxon>
        <taxon>Actinomycetota</taxon>
        <taxon>Actinomycetes</taxon>
        <taxon>Micrococcales</taxon>
        <taxon>Ruaniaceae</taxon>
        <taxon>Ruania</taxon>
    </lineage>
</organism>
<gene>
    <name evidence="1" type="ORF">H9815_06730</name>
</gene>
<evidence type="ECO:0000313" key="1">
    <source>
        <dbReference type="EMBL" id="HIZ35455.1"/>
    </source>
</evidence>
<accession>A0A9D2EDI7</accession>
<protein>
    <submittedName>
        <fullName evidence="1">SRPBCC family protein</fullName>
    </submittedName>
</protein>
<dbReference type="Proteomes" id="UP000824037">
    <property type="component" value="Unassembled WGS sequence"/>
</dbReference>
<comment type="caution">
    <text evidence="1">The sequence shown here is derived from an EMBL/GenBank/DDBJ whole genome shotgun (WGS) entry which is preliminary data.</text>
</comment>
<name>A0A9D2EDI7_9MICO</name>